<dbReference type="Proteomes" id="UP001222027">
    <property type="component" value="Unassembled WGS sequence"/>
</dbReference>
<organism evidence="1 2">
    <name type="scientific">Ensete ventricosum</name>
    <name type="common">Abyssinian banana</name>
    <name type="synonym">Musa ensete</name>
    <dbReference type="NCBI Taxonomy" id="4639"/>
    <lineage>
        <taxon>Eukaryota</taxon>
        <taxon>Viridiplantae</taxon>
        <taxon>Streptophyta</taxon>
        <taxon>Embryophyta</taxon>
        <taxon>Tracheophyta</taxon>
        <taxon>Spermatophyta</taxon>
        <taxon>Magnoliopsida</taxon>
        <taxon>Liliopsida</taxon>
        <taxon>Zingiberales</taxon>
        <taxon>Musaceae</taxon>
        <taxon>Ensete</taxon>
    </lineage>
</organism>
<gene>
    <name evidence="1" type="ORF">OPV22_027440</name>
</gene>
<keyword evidence="2" id="KW-1185">Reference proteome</keyword>
<dbReference type="EMBL" id="JAQQAF010000008">
    <property type="protein sequence ID" value="KAJ8464888.1"/>
    <property type="molecule type" value="Genomic_DNA"/>
</dbReference>
<dbReference type="AlphaFoldDB" id="A0AAV8PVC3"/>
<evidence type="ECO:0000313" key="2">
    <source>
        <dbReference type="Proteomes" id="UP001222027"/>
    </source>
</evidence>
<reference evidence="1 2" key="1">
    <citation type="submission" date="2022-12" db="EMBL/GenBank/DDBJ databases">
        <title>Chromosome-scale assembly of the Ensete ventricosum genome.</title>
        <authorList>
            <person name="Dussert Y."/>
            <person name="Stocks J."/>
            <person name="Wendawek A."/>
            <person name="Woldeyes F."/>
            <person name="Nichols R.A."/>
            <person name="Borrell J.S."/>
        </authorList>
    </citation>
    <scope>NUCLEOTIDE SEQUENCE [LARGE SCALE GENOMIC DNA]</scope>
    <source>
        <strain evidence="2">cv. Maze</strain>
        <tissue evidence="1">Seeds</tissue>
    </source>
</reference>
<proteinExistence type="predicted"/>
<sequence>MFQAKVATDSDKTYEFCVYDCDIATGYGVDAILFLLLGQVILTVDTKCFRWGHCLDPGAFHLILSWWTFVSGGILAGRVGPQRTPHPLPDHVLRRQPAVRDASQERLRRLRPLLRLTLPVLLRVLRRADARLRCVTLLSD</sequence>
<protein>
    <submittedName>
        <fullName evidence="1">Uncharacterized protein</fullName>
    </submittedName>
</protein>
<evidence type="ECO:0000313" key="1">
    <source>
        <dbReference type="EMBL" id="KAJ8464888.1"/>
    </source>
</evidence>
<comment type="caution">
    <text evidence="1">The sequence shown here is derived from an EMBL/GenBank/DDBJ whole genome shotgun (WGS) entry which is preliminary data.</text>
</comment>
<name>A0AAV8PVC3_ENSVE</name>
<accession>A0AAV8PVC3</accession>